<dbReference type="Proteomes" id="UP000193077">
    <property type="component" value="Unassembled WGS sequence"/>
</dbReference>
<feature type="region of interest" description="Disordered" evidence="1">
    <location>
        <begin position="28"/>
        <end position="253"/>
    </location>
</feature>
<dbReference type="CDD" id="cd10936">
    <property type="entry name" value="CE4_DAC2"/>
    <property type="match status" value="1"/>
</dbReference>
<dbReference type="Gene3D" id="3.20.20.370">
    <property type="entry name" value="Glycoside hydrolase/deacetylase"/>
    <property type="match status" value="1"/>
</dbReference>
<dbReference type="AlphaFoldDB" id="A0A1Y5SB11"/>
<gene>
    <name evidence="2" type="ORF">TRL7639_01782</name>
</gene>
<dbReference type="InterPro" id="IPR011330">
    <property type="entry name" value="Glyco_hydro/deAcase_b/a-brl"/>
</dbReference>
<accession>A0A1Y5SB11</accession>
<evidence type="ECO:0000256" key="1">
    <source>
        <dbReference type="SAM" id="MobiDB-lite"/>
    </source>
</evidence>
<proteinExistence type="predicted"/>
<feature type="compositionally biased region" description="Polar residues" evidence="1">
    <location>
        <begin position="107"/>
        <end position="116"/>
    </location>
</feature>
<dbReference type="Pfam" id="PF04748">
    <property type="entry name" value="Polysacc_deac_2"/>
    <property type="match status" value="1"/>
</dbReference>
<dbReference type="OrthoDB" id="7658418at2"/>
<name>A0A1Y5SB11_9RHOB</name>
<sequence>MRGFFGGLLVGGVVVTGAAAISSLSFPLPQRPDLVANTPEATGTGATADQNTGQAPAGKDADLVEIAPRAPDAGPSTSDDLAALDDDATQPGDKPAVGPATGGLDSPQATNSSDVTVQEDEPVAPSSSAELPAPDDQAQAPSVVEQPSQPTAPAVEDTGTGFGTSQTDEETAPEAPAPKQAEPGTAETAPATEAPETETAPDPDTQAAELPAPQEGDAPTPEAGVEAPEQGEAPSEGGLVGTAPSPTIGTPVVPLTERDNVATAQGTPDVIPLKAYAAPFENSEDKPLMAIVLIDDADSLGLEALQEFPYPLSFAIDPSKPGAADKMKTYRDAGFEVLAMTDLPAAATAQDAEVSMSVWLETLPEAVAILEGTGSGIQGNRSLSDQVAAIAGGTGRGLVTQDNGLNTAQKLAARAGVPSAVVFRDFDGAGQTPTVMRRFLDQAAFRAGQEGAVIMLGRVRPDTVSALLLWGLQDRANRVALAPISAVLTRDQSQ</sequence>
<protein>
    <submittedName>
        <fullName evidence="2">Divergent polysaccharide deacetylase</fullName>
    </submittedName>
</protein>
<feature type="compositionally biased region" description="Polar residues" evidence="1">
    <location>
        <begin position="39"/>
        <end position="54"/>
    </location>
</feature>
<organism evidence="2 3">
    <name type="scientific">Falsiruegeria litorea R37</name>
    <dbReference type="NCBI Taxonomy" id="1200284"/>
    <lineage>
        <taxon>Bacteria</taxon>
        <taxon>Pseudomonadati</taxon>
        <taxon>Pseudomonadota</taxon>
        <taxon>Alphaproteobacteria</taxon>
        <taxon>Rhodobacterales</taxon>
        <taxon>Roseobacteraceae</taxon>
        <taxon>Falsiruegeria</taxon>
    </lineage>
</organism>
<dbReference type="EMBL" id="FWFO01000001">
    <property type="protein sequence ID" value="SLN36599.1"/>
    <property type="molecule type" value="Genomic_DNA"/>
</dbReference>
<feature type="compositionally biased region" description="Low complexity" evidence="1">
    <location>
        <begin position="173"/>
        <end position="194"/>
    </location>
</feature>
<keyword evidence="3" id="KW-1185">Reference proteome</keyword>
<dbReference type="SUPFAM" id="SSF88713">
    <property type="entry name" value="Glycoside hydrolase/deacetylase"/>
    <property type="match status" value="1"/>
</dbReference>
<dbReference type="InterPro" id="IPR006837">
    <property type="entry name" value="Divergent_DAC"/>
</dbReference>
<evidence type="ECO:0000313" key="3">
    <source>
        <dbReference type="Proteomes" id="UP000193077"/>
    </source>
</evidence>
<dbReference type="GO" id="GO:0005975">
    <property type="term" value="P:carbohydrate metabolic process"/>
    <property type="evidence" value="ECO:0007669"/>
    <property type="project" value="InterPro"/>
</dbReference>
<reference evidence="2 3" key="1">
    <citation type="submission" date="2017-03" db="EMBL/GenBank/DDBJ databases">
        <authorList>
            <person name="Afonso C.L."/>
            <person name="Miller P.J."/>
            <person name="Scott M.A."/>
            <person name="Spackman E."/>
            <person name="Goraichik I."/>
            <person name="Dimitrov K.M."/>
            <person name="Suarez D.L."/>
            <person name="Swayne D.E."/>
        </authorList>
    </citation>
    <scope>NUCLEOTIDE SEQUENCE [LARGE SCALE GENOMIC DNA]</scope>
    <source>
        <strain evidence="2 3">CECT 7639</strain>
    </source>
</reference>
<dbReference type="RefSeq" id="WP_085795337.1">
    <property type="nucleotide sequence ID" value="NZ_FWFO01000001.1"/>
</dbReference>
<evidence type="ECO:0000313" key="2">
    <source>
        <dbReference type="EMBL" id="SLN36599.1"/>
    </source>
</evidence>